<keyword evidence="3" id="KW-0862">Zinc</keyword>
<evidence type="ECO:0000256" key="3">
    <source>
        <dbReference type="ARBA" id="ARBA00022833"/>
    </source>
</evidence>
<evidence type="ECO:0000256" key="2">
    <source>
        <dbReference type="ARBA" id="ARBA00022771"/>
    </source>
</evidence>
<evidence type="ECO:0000313" key="7">
    <source>
        <dbReference type="Proteomes" id="UP000193920"/>
    </source>
</evidence>
<name>A0A1Y2EXH7_9FUNG</name>
<proteinExistence type="predicted"/>
<dbReference type="OrthoDB" id="69229at2759"/>
<dbReference type="PANTHER" id="PTHR21402">
    <property type="entry name" value="GAMETOCYTE SPECIFIC FACTOR 1-RELATED"/>
    <property type="match status" value="1"/>
</dbReference>
<keyword evidence="2" id="KW-0863">Zinc-finger</keyword>
<organism evidence="6 7">
    <name type="scientific">Neocallimastix californiae</name>
    <dbReference type="NCBI Taxonomy" id="1754190"/>
    <lineage>
        <taxon>Eukaryota</taxon>
        <taxon>Fungi</taxon>
        <taxon>Fungi incertae sedis</taxon>
        <taxon>Chytridiomycota</taxon>
        <taxon>Chytridiomycota incertae sedis</taxon>
        <taxon>Neocallimastigomycetes</taxon>
        <taxon>Neocallimastigales</taxon>
        <taxon>Neocallimastigaceae</taxon>
        <taxon>Neocallimastix</taxon>
    </lineage>
</organism>
<dbReference type="GO" id="GO:0008270">
    <property type="term" value="F:zinc ion binding"/>
    <property type="evidence" value="ECO:0007669"/>
    <property type="project" value="UniProtKB-KW"/>
</dbReference>
<dbReference type="Proteomes" id="UP000193920">
    <property type="component" value="Unassembled WGS sequence"/>
</dbReference>
<gene>
    <name evidence="6" type="ORF">LY90DRAFT_665821</name>
</gene>
<dbReference type="InterPro" id="IPR036236">
    <property type="entry name" value="Znf_C2H2_sf"/>
</dbReference>
<keyword evidence="4" id="KW-0175">Coiled coil</keyword>
<dbReference type="EMBL" id="MCOG01000025">
    <property type="protein sequence ID" value="ORY75515.1"/>
    <property type="molecule type" value="Genomic_DNA"/>
</dbReference>
<evidence type="ECO:0000313" key="6">
    <source>
        <dbReference type="EMBL" id="ORY75515.1"/>
    </source>
</evidence>
<dbReference type="PROSITE" id="PS51800">
    <property type="entry name" value="ZF_CHHC_U11_48K"/>
    <property type="match status" value="1"/>
</dbReference>
<dbReference type="Pfam" id="PF05253">
    <property type="entry name" value="zf-U11-48K"/>
    <property type="match status" value="1"/>
</dbReference>
<feature type="domain" description="CHHC U11-48K-type" evidence="5">
    <location>
        <begin position="58"/>
        <end position="85"/>
    </location>
</feature>
<evidence type="ECO:0000259" key="5">
    <source>
        <dbReference type="PROSITE" id="PS51800"/>
    </source>
</evidence>
<protein>
    <recommendedName>
        <fullName evidence="5">CHHC U11-48K-type domain-containing protein</fullName>
    </recommendedName>
</protein>
<evidence type="ECO:0000256" key="1">
    <source>
        <dbReference type="ARBA" id="ARBA00022723"/>
    </source>
</evidence>
<feature type="coiled-coil region" evidence="4">
    <location>
        <begin position="13"/>
        <end position="58"/>
    </location>
</feature>
<dbReference type="InterPro" id="IPR051591">
    <property type="entry name" value="UPF0224_FAM112_RNA_Proc"/>
</dbReference>
<keyword evidence="1" id="KW-0479">Metal-binding</keyword>
<dbReference type="AlphaFoldDB" id="A0A1Y2EXH7"/>
<evidence type="ECO:0000256" key="4">
    <source>
        <dbReference type="SAM" id="Coils"/>
    </source>
</evidence>
<dbReference type="PANTHER" id="PTHR21402:SF10">
    <property type="entry name" value="U11_U12 SMALL NUCLEAR RIBONUCLEOPROTEIN 48 KDA PROTEIN"/>
    <property type="match status" value="1"/>
</dbReference>
<sequence length="288" mass="34538">MPIDILLSSNDTETKRMEKISELKNEIQNLELNFNTILKKYKFDVNTLLKKKEQIEERVQCPFNKNHFVTRKNYEKHYKRCELISRGINTKLSLPRPPSSQFFYTNTNTISLLRQVESDNIINGNDKLEIKDTYESNNNLPPHEIKKYKNDKHIICNIKDGKISGYELGDQTIEERLNEHINDVFLGSQIKNKYIKEKKILENFDEIMEIVEERKAHMEVSKKSKAQLYAEQRDYKRRRKSYRAKNIRITKRTPTQIQKDIIDSFVKNYELYLEVEKDLRRKEKRKKT</sequence>
<keyword evidence="7" id="KW-1185">Reference proteome</keyword>
<comment type="caution">
    <text evidence="6">The sequence shown here is derived from an EMBL/GenBank/DDBJ whole genome shotgun (WGS) entry which is preliminary data.</text>
</comment>
<reference evidence="6 7" key="1">
    <citation type="submission" date="2016-08" db="EMBL/GenBank/DDBJ databases">
        <title>A Parts List for Fungal Cellulosomes Revealed by Comparative Genomics.</title>
        <authorList>
            <consortium name="DOE Joint Genome Institute"/>
            <person name="Haitjema C.H."/>
            <person name="Gilmore S.P."/>
            <person name="Henske J.K."/>
            <person name="Solomon K.V."/>
            <person name="De Groot R."/>
            <person name="Kuo A."/>
            <person name="Mondo S.J."/>
            <person name="Salamov A.A."/>
            <person name="Labutti K."/>
            <person name="Zhao Z."/>
            <person name="Chiniquy J."/>
            <person name="Barry K."/>
            <person name="Brewer H.M."/>
            <person name="Purvine S.O."/>
            <person name="Wright A.T."/>
            <person name="Boxma B."/>
            <person name="Van Alen T."/>
            <person name="Hackstein J.H."/>
            <person name="Baker S.E."/>
            <person name="Grigoriev I.V."/>
            <person name="O'Malley M.A."/>
        </authorList>
    </citation>
    <scope>NUCLEOTIDE SEQUENCE [LARGE SCALE GENOMIC DNA]</scope>
    <source>
        <strain evidence="6 7">G1</strain>
    </source>
</reference>
<dbReference type="SUPFAM" id="SSF57667">
    <property type="entry name" value="beta-beta-alpha zinc fingers"/>
    <property type="match status" value="1"/>
</dbReference>
<dbReference type="STRING" id="1754190.A0A1Y2EXH7"/>
<dbReference type="InterPro" id="IPR022776">
    <property type="entry name" value="TRM13/UPF0224_CHHC_Znf_dom"/>
</dbReference>
<accession>A0A1Y2EXH7</accession>